<dbReference type="InterPro" id="IPR003118">
    <property type="entry name" value="Pointed_dom"/>
</dbReference>
<accession>A0ABY7E103</accession>
<dbReference type="Pfam" id="PF00178">
    <property type="entry name" value="Ets"/>
    <property type="match status" value="1"/>
</dbReference>
<comment type="similarity">
    <text evidence="1 3">Belongs to the ETS family.</text>
</comment>
<evidence type="ECO:0000256" key="1">
    <source>
        <dbReference type="ARBA" id="ARBA00005562"/>
    </source>
</evidence>
<dbReference type="EMBL" id="CP111015">
    <property type="protein sequence ID" value="WAR02864.1"/>
    <property type="molecule type" value="Genomic_DNA"/>
</dbReference>
<dbReference type="PROSITE" id="PS51433">
    <property type="entry name" value="PNT"/>
    <property type="match status" value="1"/>
</dbReference>
<gene>
    <name evidence="6" type="ORF">MAR_009422</name>
</gene>
<evidence type="ECO:0000256" key="3">
    <source>
        <dbReference type="RuleBase" id="RU004019"/>
    </source>
</evidence>
<dbReference type="PANTHER" id="PTHR11849:SF182">
    <property type="entry name" value="SAM POINTED DOMAIN-CONTAINING ETS TRANSCRIPTION FACTOR"/>
    <property type="match status" value="1"/>
</dbReference>
<dbReference type="PANTHER" id="PTHR11849">
    <property type="entry name" value="ETS"/>
    <property type="match status" value="1"/>
</dbReference>
<proteinExistence type="inferred from homology"/>
<dbReference type="Proteomes" id="UP001164746">
    <property type="component" value="Chromosome 4"/>
</dbReference>
<protein>
    <submittedName>
        <fullName evidence="6">SPDEF-like protein</fullName>
    </submittedName>
</protein>
<dbReference type="Gene3D" id="1.10.10.10">
    <property type="entry name" value="Winged helix-like DNA-binding domain superfamily/Winged helix DNA-binding domain"/>
    <property type="match status" value="1"/>
</dbReference>
<dbReference type="Gene3D" id="1.10.150.50">
    <property type="entry name" value="Transcription Factor, Ets-1"/>
    <property type="match status" value="1"/>
</dbReference>
<dbReference type="SUPFAM" id="SSF46785">
    <property type="entry name" value="Winged helix' DNA-binding domain"/>
    <property type="match status" value="1"/>
</dbReference>
<dbReference type="SMART" id="SM00413">
    <property type="entry name" value="ETS"/>
    <property type="match status" value="1"/>
</dbReference>
<dbReference type="PRINTS" id="PR00454">
    <property type="entry name" value="ETSDOMAIN"/>
</dbReference>
<evidence type="ECO:0000313" key="6">
    <source>
        <dbReference type="EMBL" id="WAR02864.1"/>
    </source>
</evidence>
<dbReference type="PROSITE" id="PS00345">
    <property type="entry name" value="ETS_DOMAIN_1"/>
    <property type="match status" value="1"/>
</dbReference>
<feature type="domain" description="ETS" evidence="4">
    <location>
        <begin position="337"/>
        <end position="419"/>
    </location>
</feature>
<sequence length="420" mass="49095">METFNYIDRCQQIAFHFAVNDWEAIEKYLIAKEQEVPQMVADLSSMIHEDSVTEPSTSTEFYGDDIALNKPVPVEVCSFNDQFQKLDSQELYNLDQYSHNSSSCSSDSELYQYFHGPYQFEEVTRNPEHETVYNNNNTTTNNNNNNIDLAHVHVKQESFCSPSLQEETDFFTPDAKEDLHYKMWNWCHREVEDVCRFLRISPDPRQWSCEQVREWISWQCQQAGLPQPSIETFYMLGAQLCQLSEDKFHELAPGCADHLTAKLDIWLNVMQHTSYNYAPQVTHIPVPLSPRLPSSPECNSPISNHGDEECTAASPRAATFDFDRLPEERLSHHRQTIQLWQFLKLLLEDGGYTACIRWVDQSRGIFKIENSSRVAKLWGKRKNRPAMNYDKLSRSIRQYYKKGIIKKTEHSKRLVYQFCK</sequence>
<evidence type="ECO:0000256" key="2">
    <source>
        <dbReference type="ARBA" id="ARBA00023125"/>
    </source>
</evidence>
<evidence type="ECO:0000259" key="5">
    <source>
        <dbReference type="PROSITE" id="PS51433"/>
    </source>
</evidence>
<feature type="domain" description="PNT" evidence="5">
    <location>
        <begin position="186"/>
        <end position="270"/>
    </location>
</feature>
<keyword evidence="2 3" id="KW-0238">DNA-binding</keyword>
<keyword evidence="3" id="KW-0539">Nucleus</keyword>
<dbReference type="PROSITE" id="PS50061">
    <property type="entry name" value="ETS_DOMAIN_3"/>
    <property type="match status" value="1"/>
</dbReference>
<dbReference type="InterPro" id="IPR036390">
    <property type="entry name" value="WH_DNA-bd_sf"/>
</dbReference>
<evidence type="ECO:0000259" key="4">
    <source>
        <dbReference type="PROSITE" id="PS50061"/>
    </source>
</evidence>
<dbReference type="InterPro" id="IPR036388">
    <property type="entry name" value="WH-like_DNA-bd_sf"/>
</dbReference>
<dbReference type="Pfam" id="PF02198">
    <property type="entry name" value="SAM_PNT"/>
    <property type="match status" value="1"/>
</dbReference>
<dbReference type="InterPro" id="IPR046328">
    <property type="entry name" value="ETS_fam"/>
</dbReference>
<dbReference type="SUPFAM" id="SSF47769">
    <property type="entry name" value="SAM/Pointed domain"/>
    <property type="match status" value="1"/>
</dbReference>
<evidence type="ECO:0000313" key="7">
    <source>
        <dbReference type="Proteomes" id="UP001164746"/>
    </source>
</evidence>
<reference evidence="6" key="1">
    <citation type="submission" date="2022-11" db="EMBL/GenBank/DDBJ databases">
        <title>Centuries of genome instability and evolution in soft-shell clam transmissible cancer (bioRxiv).</title>
        <authorList>
            <person name="Hart S.F.M."/>
            <person name="Yonemitsu M.A."/>
            <person name="Giersch R.M."/>
            <person name="Beal B.F."/>
            <person name="Arriagada G."/>
            <person name="Davis B.W."/>
            <person name="Ostrander E.A."/>
            <person name="Goff S.P."/>
            <person name="Metzger M.J."/>
        </authorList>
    </citation>
    <scope>NUCLEOTIDE SEQUENCE</scope>
    <source>
        <strain evidence="6">MELC-2E11</strain>
        <tissue evidence="6">Siphon/mantle</tissue>
    </source>
</reference>
<keyword evidence="7" id="KW-1185">Reference proteome</keyword>
<organism evidence="6 7">
    <name type="scientific">Mya arenaria</name>
    <name type="common">Soft-shell clam</name>
    <dbReference type="NCBI Taxonomy" id="6604"/>
    <lineage>
        <taxon>Eukaryota</taxon>
        <taxon>Metazoa</taxon>
        <taxon>Spiralia</taxon>
        <taxon>Lophotrochozoa</taxon>
        <taxon>Mollusca</taxon>
        <taxon>Bivalvia</taxon>
        <taxon>Autobranchia</taxon>
        <taxon>Heteroconchia</taxon>
        <taxon>Euheterodonta</taxon>
        <taxon>Imparidentia</taxon>
        <taxon>Neoheterodontei</taxon>
        <taxon>Myida</taxon>
        <taxon>Myoidea</taxon>
        <taxon>Myidae</taxon>
        <taxon>Mya</taxon>
    </lineage>
</organism>
<name>A0ABY7E103_MYAAR</name>
<comment type="subcellular location">
    <subcellularLocation>
        <location evidence="3">Nucleus</location>
    </subcellularLocation>
</comment>
<dbReference type="SMART" id="SM00251">
    <property type="entry name" value="SAM_PNT"/>
    <property type="match status" value="1"/>
</dbReference>
<dbReference type="InterPro" id="IPR013761">
    <property type="entry name" value="SAM/pointed_sf"/>
</dbReference>
<dbReference type="PROSITE" id="PS00346">
    <property type="entry name" value="ETS_DOMAIN_2"/>
    <property type="match status" value="1"/>
</dbReference>
<dbReference type="InterPro" id="IPR000418">
    <property type="entry name" value="Ets_dom"/>
</dbReference>